<evidence type="ECO:0000256" key="5">
    <source>
        <dbReference type="ARBA" id="ARBA00023065"/>
    </source>
</evidence>
<name>A0A841C5J7_9LACT</name>
<feature type="transmembrane region" description="Helical" evidence="8">
    <location>
        <begin position="33"/>
        <end position="51"/>
    </location>
</feature>
<protein>
    <submittedName>
        <fullName evidence="10">Voltage-gated potassium channel</fullName>
    </submittedName>
</protein>
<evidence type="ECO:0000256" key="1">
    <source>
        <dbReference type="ARBA" id="ARBA00004141"/>
    </source>
</evidence>
<comment type="subcellular location">
    <subcellularLocation>
        <location evidence="1">Membrane</location>
        <topology evidence="1">Multi-pass membrane protein</topology>
    </subcellularLocation>
</comment>
<evidence type="ECO:0000256" key="3">
    <source>
        <dbReference type="ARBA" id="ARBA00022692"/>
    </source>
</evidence>
<evidence type="ECO:0000259" key="9">
    <source>
        <dbReference type="Pfam" id="PF07885"/>
    </source>
</evidence>
<dbReference type="Gene3D" id="1.20.120.350">
    <property type="entry name" value="Voltage-gated potassium channels. Chain C"/>
    <property type="match status" value="1"/>
</dbReference>
<dbReference type="GO" id="GO:0001508">
    <property type="term" value="P:action potential"/>
    <property type="evidence" value="ECO:0007669"/>
    <property type="project" value="TreeGrafter"/>
</dbReference>
<evidence type="ECO:0000256" key="8">
    <source>
        <dbReference type="SAM" id="Phobius"/>
    </source>
</evidence>
<dbReference type="InterPro" id="IPR013099">
    <property type="entry name" value="K_chnl_dom"/>
</dbReference>
<dbReference type="PANTHER" id="PTHR11537">
    <property type="entry name" value="VOLTAGE-GATED POTASSIUM CHANNEL"/>
    <property type="match status" value="1"/>
</dbReference>
<dbReference type="GO" id="GO:0005249">
    <property type="term" value="F:voltage-gated potassium channel activity"/>
    <property type="evidence" value="ECO:0007669"/>
    <property type="project" value="InterPro"/>
</dbReference>
<keyword evidence="4 8" id="KW-1133">Transmembrane helix</keyword>
<evidence type="ECO:0000256" key="6">
    <source>
        <dbReference type="ARBA" id="ARBA00023136"/>
    </source>
</evidence>
<dbReference type="RefSeq" id="WP_183539152.1">
    <property type="nucleotide sequence ID" value="NZ_JACHHV010000007.1"/>
</dbReference>
<dbReference type="GO" id="GO:0008076">
    <property type="term" value="C:voltage-gated potassium channel complex"/>
    <property type="evidence" value="ECO:0007669"/>
    <property type="project" value="InterPro"/>
</dbReference>
<evidence type="ECO:0000256" key="4">
    <source>
        <dbReference type="ARBA" id="ARBA00022989"/>
    </source>
</evidence>
<sequence>MITKIYNSPYYIISVVILALISLFEQLPGILDWSVYGVFIFDLVVGTGIWINSEDKKSINNYFKHFTLDIIACIPVANFGILKIFRLIRVSRLVKLKRLEETSAKINVENFFSIGTIKQLAIYLLIYFIANVYIFDEIEHKSIIDGIYWLVETMTSVGYGDITPTHASTKILGIFLMIIGVATIGYINGVITTTVVRSLNKNK</sequence>
<feature type="transmembrane region" description="Helical" evidence="8">
    <location>
        <begin position="171"/>
        <end position="196"/>
    </location>
</feature>
<dbReference type="EMBL" id="JACHHV010000007">
    <property type="protein sequence ID" value="MBB5887715.1"/>
    <property type="molecule type" value="Genomic_DNA"/>
</dbReference>
<gene>
    <name evidence="10" type="ORF">HNQ37_000589</name>
</gene>
<keyword evidence="3 8" id="KW-0812">Transmembrane</keyword>
<dbReference type="SUPFAM" id="SSF81324">
    <property type="entry name" value="Voltage-gated potassium channels"/>
    <property type="match status" value="1"/>
</dbReference>
<feature type="transmembrane region" description="Helical" evidence="8">
    <location>
        <begin position="63"/>
        <end position="85"/>
    </location>
</feature>
<dbReference type="Proteomes" id="UP000562464">
    <property type="component" value="Unassembled WGS sequence"/>
</dbReference>
<dbReference type="InterPro" id="IPR027359">
    <property type="entry name" value="Volt_channel_dom_sf"/>
</dbReference>
<dbReference type="Pfam" id="PF07885">
    <property type="entry name" value="Ion_trans_2"/>
    <property type="match status" value="1"/>
</dbReference>
<accession>A0A841C5J7</accession>
<dbReference type="AlphaFoldDB" id="A0A841C5J7"/>
<dbReference type="InterPro" id="IPR028325">
    <property type="entry name" value="VG_K_chnl"/>
</dbReference>
<evidence type="ECO:0000256" key="7">
    <source>
        <dbReference type="ARBA" id="ARBA00023303"/>
    </source>
</evidence>
<keyword evidence="7 10" id="KW-0407">Ion channel</keyword>
<feature type="transmembrane region" description="Helical" evidence="8">
    <location>
        <begin position="106"/>
        <end position="130"/>
    </location>
</feature>
<dbReference type="PRINTS" id="PR00169">
    <property type="entry name" value="KCHANNEL"/>
</dbReference>
<comment type="caution">
    <text evidence="10">The sequence shown here is derived from an EMBL/GenBank/DDBJ whole genome shotgun (WGS) entry which is preliminary data.</text>
</comment>
<dbReference type="Gene3D" id="1.10.287.70">
    <property type="match status" value="1"/>
</dbReference>
<keyword evidence="6 8" id="KW-0472">Membrane</keyword>
<reference evidence="10 11" key="1">
    <citation type="submission" date="2020-08" db="EMBL/GenBank/DDBJ databases">
        <title>Genomic Encyclopedia of Type Strains, Phase IV (KMG-IV): sequencing the most valuable type-strain genomes for metagenomic binning, comparative biology and taxonomic classification.</title>
        <authorList>
            <person name="Goeker M."/>
        </authorList>
    </citation>
    <scope>NUCLEOTIDE SEQUENCE [LARGE SCALE GENOMIC DNA]</scope>
    <source>
        <strain evidence="10 11">DSM 14925</strain>
    </source>
</reference>
<evidence type="ECO:0000256" key="2">
    <source>
        <dbReference type="ARBA" id="ARBA00022448"/>
    </source>
</evidence>
<keyword evidence="11" id="KW-1185">Reference proteome</keyword>
<evidence type="ECO:0000313" key="10">
    <source>
        <dbReference type="EMBL" id="MBB5887715.1"/>
    </source>
</evidence>
<organism evidence="10 11">
    <name type="scientific">Lactovum miscens</name>
    <dbReference type="NCBI Taxonomy" id="190387"/>
    <lineage>
        <taxon>Bacteria</taxon>
        <taxon>Bacillati</taxon>
        <taxon>Bacillota</taxon>
        <taxon>Bacilli</taxon>
        <taxon>Lactobacillales</taxon>
        <taxon>Streptococcaceae</taxon>
        <taxon>Lactovum</taxon>
    </lineage>
</organism>
<dbReference type="PANTHER" id="PTHR11537:SF254">
    <property type="entry name" value="POTASSIUM VOLTAGE-GATED CHANNEL PROTEIN SHAB"/>
    <property type="match status" value="1"/>
</dbReference>
<evidence type="ECO:0000313" key="11">
    <source>
        <dbReference type="Proteomes" id="UP000562464"/>
    </source>
</evidence>
<feature type="transmembrane region" description="Helical" evidence="8">
    <location>
        <begin position="6"/>
        <end position="24"/>
    </location>
</feature>
<keyword evidence="5" id="KW-0406">Ion transport</keyword>
<keyword evidence="2" id="KW-0813">Transport</keyword>
<proteinExistence type="predicted"/>
<feature type="domain" description="Potassium channel" evidence="9">
    <location>
        <begin position="124"/>
        <end position="195"/>
    </location>
</feature>